<organism evidence="2 3">
    <name type="scientific">Alkalicoccobacillus porphyridii</name>
    <dbReference type="NCBI Taxonomy" id="2597270"/>
    <lineage>
        <taxon>Bacteria</taxon>
        <taxon>Bacillati</taxon>
        <taxon>Bacillota</taxon>
        <taxon>Bacilli</taxon>
        <taxon>Bacillales</taxon>
        <taxon>Bacillaceae</taxon>
        <taxon>Alkalicoccobacillus</taxon>
    </lineage>
</organism>
<comment type="caution">
    <text evidence="2">The sequence shown here is derived from an EMBL/GenBank/DDBJ whole genome shotgun (WGS) entry which is preliminary data.</text>
</comment>
<evidence type="ECO:0000313" key="2">
    <source>
        <dbReference type="EMBL" id="TSB46813.1"/>
    </source>
</evidence>
<proteinExistence type="predicted"/>
<feature type="compositionally biased region" description="Basic and acidic residues" evidence="1">
    <location>
        <begin position="10"/>
        <end position="30"/>
    </location>
</feature>
<keyword evidence="3" id="KW-1185">Reference proteome</keyword>
<sequence>MSWDNVMHGRSGEERGKHDRDDHKRDCKRDDHKKKKHDKKGVESILEKLLPGYFVDYLFLKNGNVYEDIWFSSYDEDNGLVYFTQDEGYTLILEVDRIEGLQL</sequence>
<accession>A0A553ZZG0</accession>
<feature type="region of interest" description="Disordered" evidence="1">
    <location>
        <begin position="1"/>
        <end position="41"/>
    </location>
</feature>
<protein>
    <submittedName>
        <fullName evidence="2">Uncharacterized protein</fullName>
    </submittedName>
</protein>
<reference evidence="2 3" key="1">
    <citation type="submission" date="2019-07" db="EMBL/GenBank/DDBJ databases">
        <authorList>
            <person name="Park Y.J."/>
            <person name="Jeong S.E."/>
            <person name="Jung H.S."/>
        </authorList>
    </citation>
    <scope>NUCLEOTIDE SEQUENCE [LARGE SCALE GENOMIC DNA]</scope>
    <source>
        <strain evidence="3">P16(2019)</strain>
    </source>
</reference>
<evidence type="ECO:0000256" key="1">
    <source>
        <dbReference type="SAM" id="MobiDB-lite"/>
    </source>
</evidence>
<evidence type="ECO:0000313" key="3">
    <source>
        <dbReference type="Proteomes" id="UP000318521"/>
    </source>
</evidence>
<dbReference type="EMBL" id="VLXZ01000005">
    <property type="protein sequence ID" value="TSB46813.1"/>
    <property type="molecule type" value="Genomic_DNA"/>
</dbReference>
<dbReference type="RefSeq" id="WP_143848706.1">
    <property type="nucleotide sequence ID" value="NZ_VLXZ01000005.1"/>
</dbReference>
<name>A0A553ZZG0_9BACI</name>
<gene>
    <name evidence="2" type="ORF">FN960_10760</name>
</gene>
<dbReference type="Proteomes" id="UP000318521">
    <property type="component" value="Unassembled WGS sequence"/>
</dbReference>
<dbReference type="AlphaFoldDB" id="A0A553ZZG0"/>